<keyword evidence="5" id="KW-0812">Transmembrane</keyword>
<keyword evidence="5" id="KW-0472">Membrane</keyword>
<evidence type="ECO:0000256" key="3">
    <source>
        <dbReference type="PROSITE-ProRule" id="PRU00284"/>
    </source>
</evidence>
<feature type="domain" description="Phytochrome chromophore attachment site" evidence="6">
    <location>
        <begin position="710"/>
        <end position="846"/>
    </location>
</feature>
<feature type="transmembrane region" description="Helical" evidence="5">
    <location>
        <begin position="124"/>
        <end position="146"/>
    </location>
</feature>
<feature type="compositionally biased region" description="Polar residues" evidence="4">
    <location>
        <begin position="16"/>
        <end position="39"/>
    </location>
</feature>
<reference evidence="9 10" key="1">
    <citation type="submission" date="2015-09" db="EMBL/GenBank/DDBJ databases">
        <title>Identification and resolution of microdiversity through metagenomic sequencing of parallel consortia.</title>
        <authorList>
            <person name="Nelson W.C."/>
            <person name="Romine M.F."/>
            <person name="Lindemann S.R."/>
        </authorList>
    </citation>
    <scope>NUCLEOTIDE SEQUENCE [LARGE SCALE GENOMIC DNA]</scope>
    <source>
        <strain evidence="9">Ana</strain>
    </source>
</reference>
<evidence type="ECO:0000256" key="2">
    <source>
        <dbReference type="ARBA" id="ARBA00029447"/>
    </source>
</evidence>
<dbReference type="PANTHER" id="PTHR32089:SF114">
    <property type="entry name" value="METHYL-ACCEPTING CHEMOTAXIS PROTEIN MCPB"/>
    <property type="match status" value="1"/>
</dbReference>
<dbReference type="InterPro" id="IPR003018">
    <property type="entry name" value="GAF"/>
</dbReference>
<comment type="similarity">
    <text evidence="2">Belongs to the methyl-accepting chemotaxis (MCP) protein family.</text>
</comment>
<dbReference type="AlphaFoldDB" id="A0A0P8BQX4"/>
<evidence type="ECO:0000259" key="7">
    <source>
        <dbReference type="PROSITE" id="PS50111"/>
    </source>
</evidence>
<dbReference type="GO" id="GO:0007165">
    <property type="term" value="P:signal transduction"/>
    <property type="evidence" value="ECO:0007669"/>
    <property type="project" value="UniProtKB-KW"/>
</dbReference>
<dbReference type="PANTHER" id="PTHR32089">
    <property type="entry name" value="METHYL-ACCEPTING CHEMOTAXIS PROTEIN MCPB"/>
    <property type="match status" value="1"/>
</dbReference>
<feature type="compositionally biased region" description="Basic and acidic residues" evidence="4">
    <location>
        <begin position="56"/>
        <end position="83"/>
    </location>
</feature>
<comment type="caution">
    <text evidence="9">The sequence shown here is derived from an EMBL/GenBank/DDBJ whole genome shotgun (WGS) entry which is preliminary data.</text>
</comment>
<dbReference type="PROSITE" id="PS50046">
    <property type="entry name" value="PHYTOCHROME_2"/>
    <property type="match status" value="2"/>
</dbReference>
<sequence>MTTDVRPPYPPDANENAVNGNTPASLDAANNGNGVTPQLSIPEEEEAVLSAAPDKTAPDKTAPDRTAPDRTAPDKTASDKEYRGVQYNRDSGERYAPEKIEITPNSRSGLFQSFHDLPVADKQLAGLLTSKILSVAGVIGLSLLLLSLNGRRQLFEQAVSELSATANDLSSAATSGPLLTDDALIEAAEYYLNTEVVDAGLAAEAREVLRATLIAGELEYVSLVGTDTRVIASGGPERQGNVFNLDDLVATALKNGQPETATSLVTVQALQQLGVEAPEYADEAALVRFGVTPVFAGSNVEDNAVARGEVIGALVIGDILDGNSASVVSALNQFPQGYSAIYRQDPSQGFARVAVGEIGQSSAEPDVAQQQFLIDAVSIPVGEVVSERFAGPQGDRFMVAATPLVDGRGEPVAVVLRGLSEDSMRERLSQNSWLIIGAAMLALLVDVIIAKLLGRSIVKPMRNLQVATEKFASGDRSARAVVFARDEVGRVASAFNELAASVSSSESSLRFQSKTQTEAARRSQLLSEFTSQIRQTLDVDSIMGTAVDRVRAIFDADRVLVYRFNADYSGGDVTAESVGKGWSRAKGEYLEDPMLPKSMARFKTGLISSVEDVDQADLTECHCRLLKELDVKANMVGPIIVGEDLIGLLCVHQCDGPRHWDSEELSMMQQLTTQVGYALAQSRLMQSQKQAVRREQQLTSLVTSIRETSDRDQIFRLVTRQVKLAIESSRVIVYTFDEHWNGTIVAESVDPQWPLALGAQITDPCFADSYIEQYTTGRVKATSDIYNAGLTPCHLSQLEPFKVRANLVAPIVVDNRLLGLLIAHECTGPRNWSEVTINFIQRAATQLGYALEQADAVNQKEQALAQNERLFEERVKREGLVQDQLAELLSEVEAAADGNLTVRAEVKPGEIGTAADFFNVIVENLRQIVTQVKQSATQVNDSLGQNERAIRQLADEALQQAEQTTLTLDSVSEMTASIHQVAQQAQEAAAVARSASETATIGEEAMDLTVSNILAMRQTVGQTAKKVKRLGESSQQITKAVLLINQIAQQTNLLAINAGIEAARAGEAGQGFAAVAEEVGELATRSASATEEIERIVDTIQRETNDVVEAIEQSTAQVVESTRRVEDAKSSLNQILAGSQRMDELAGMISEATGSQVETSTTVSTLMAEIAQLSKRTSESSKQVAEALRQTVAVAQNLQSQVETFVVEEG</sequence>
<dbReference type="Gene3D" id="1.10.287.950">
    <property type="entry name" value="Methyl-accepting chemotaxis protein"/>
    <property type="match status" value="1"/>
</dbReference>
<dbReference type="PROSITE" id="PS50885">
    <property type="entry name" value="HAMP"/>
    <property type="match status" value="2"/>
</dbReference>
<feature type="domain" description="Phytochrome chromophore attachment site" evidence="6">
    <location>
        <begin position="538"/>
        <end position="674"/>
    </location>
</feature>
<dbReference type="GO" id="GO:0016020">
    <property type="term" value="C:membrane"/>
    <property type="evidence" value="ECO:0007669"/>
    <property type="project" value="InterPro"/>
</dbReference>
<keyword evidence="5" id="KW-1133">Transmembrane helix</keyword>
<dbReference type="SUPFAM" id="SSF55781">
    <property type="entry name" value="GAF domain-like"/>
    <property type="match status" value="2"/>
</dbReference>
<dbReference type="Gene3D" id="1.10.8.500">
    <property type="entry name" value="HAMP domain in histidine kinase"/>
    <property type="match status" value="1"/>
</dbReference>
<accession>A0A0P8BQX4</accession>
<dbReference type="CDD" id="cd11386">
    <property type="entry name" value="MCP_signal"/>
    <property type="match status" value="1"/>
</dbReference>
<dbReference type="SMART" id="SM00065">
    <property type="entry name" value="GAF"/>
    <property type="match status" value="2"/>
</dbReference>
<dbReference type="SUPFAM" id="SSF58104">
    <property type="entry name" value="Methyl-accepting chemotaxis protein (MCP) signaling domain"/>
    <property type="match status" value="1"/>
</dbReference>
<evidence type="ECO:0000256" key="4">
    <source>
        <dbReference type="SAM" id="MobiDB-lite"/>
    </source>
</evidence>
<dbReference type="PROSITE" id="PS50111">
    <property type="entry name" value="CHEMOTAXIS_TRANSDUC_2"/>
    <property type="match status" value="1"/>
</dbReference>
<feature type="domain" description="Methyl-accepting transducer" evidence="7">
    <location>
        <begin position="935"/>
        <end position="1171"/>
    </location>
</feature>
<dbReference type="Proteomes" id="UP000050465">
    <property type="component" value="Unassembled WGS sequence"/>
</dbReference>
<dbReference type="InterPro" id="IPR029016">
    <property type="entry name" value="GAF-like_dom_sf"/>
</dbReference>
<feature type="domain" description="HAMP" evidence="8">
    <location>
        <begin position="879"/>
        <end position="930"/>
    </location>
</feature>
<dbReference type="InterPro" id="IPR003660">
    <property type="entry name" value="HAMP_dom"/>
</dbReference>
<evidence type="ECO:0000259" key="6">
    <source>
        <dbReference type="PROSITE" id="PS50046"/>
    </source>
</evidence>
<dbReference type="SUPFAM" id="SSF158472">
    <property type="entry name" value="HAMP domain-like"/>
    <property type="match status" value="1"/>
</dbReference>
<keyword evidence="1 3" id="KW-0807">Transducer</keyword>
<feature type="region of interest" description="Disordered" evidence="4">
    <location>
        <begin position="1"/>
        <end position="92"/>
    </location>
</feature>
<protein>
    <submittedName>
        <fullName evidence="9">Methyl-accepting chemotaxis protein PixJ</fullName>
    </submittedName>
</protein>
<dbReference type="STRING" id="1666911.HLUCCA11_05850"/>
<evidence type="ECO:0000256" key="1">
    <source>
        <dbReference type="ARBA" id="ARBA00023224"/>
    </source>
</evidence>
<feature type="domain" description="HAMP" evidence="8">
    <location>
        <begin position="455"/>
        <end position="507"/>
    </location>
</feature>
<dbReference type="Pfam" id="PF00015">
    <property type="entry name" value="MCPsignal"/>
    <property type="match status" value="1"/>
</dbReference>
<dbReference type="Pfam" id="PF01590">
    <property type="entry name" value="GAF"/>
    <property type="match status" value="2"/>
</dbReference>
<dbReference type="Gene3D" id="3.30.450.40">
    <property type="match status" value="2"/>
</dbReference>
<dbReference type="SMART" id="SM00304">
    <property type="entry name" value="HAMP"/>
    <property type="match status" value="2"/>
</dbReference>
<evidence type="ECO:0000259" key="8">
    <source>
        <dbReference type="PROSITE" id="PS50885"/>
    </source>
</evidence>
<proteinExistence type="inferred from homology"/>
<dbReference type="Pfam" id="PF00672">
    <property type="entry name" value="HAMP"/>
    <property type="match status" value="1"/>
</dbReference>
<dbReference type="InterPro" id="IPR016132">
    <property type="entry name" value="Phyto_chromo_attachment"/>
</dbReference>
<evidence type="ECO:0000256" key="5">
    <source>
        <dbReference type="SAM" id="Phobius"/>
    </source>
</evidence>
<dbReference type="PATRIC" id="fig|1666911.3.peg.5090"/>
<feature type="transmembrane region" description="Helical" evidence="5">
    <location>
        <begin position="433"/>
        <end position="453"/>
    </location>
</feature>
<evidence type="ECO:0000313" key="9">
    <source>
        <dbReference type="EMBL" id="KPQ36383.1"/>
    </source>
</evidence>
<name>A0A0P8BQX4_9CYAN</name>
<dbReference type="CDD" id="cd06225">
    <property type="entry name" value="HAMP"/>
    <property type="match status" value="2"/>
</dbReference>
<dbReference type="EMBL" id="LJZR01000006">
    <property type="protein sequence ID" value="KPQ36383.1"/>
    <property type="molecule type" value="Genomic_DNA"/>
</dbReference>
<dbReference type="SMART" id="SM00283">
    <property type="entry name" value="MA"/>
    <property type="match status" value="1"/>
</dbReference>
<dbReference type="InterPro" id="IPR004089">
    <property type="entry name" value="MCPsignal_dom"/>
</dbReference>
<organism evidence="9 10">
    <name type="scientific">Phormidesmis priestleyi Ana</name>
    <dbReference type="NCBI Taxonomy" id="1666911"/>
    <lineage>
        <taxon>Bacteria</taxon>
        <taxon>Bacillati</taxon>
        <taxon>Cyanobacteriota</taxon>
        <taxon>Cyanophyceae</taxon>
        <taxon>Leptolyngbyales</taxon>
        <taxon>Leptolyngbyaceae</taxon>
        <taxon>Phormidesmis</taxon>
    </lineage>
</organism>
<gene>
    <name evidence="9" type="primary">pixJ</name>
    <name evidence="9" type="ORF">HLUCCA11_05850</name>
</gene>
<evidence type="ECO:0000313" key="10">
    <source>
        <dbReference type="Proteomes" id="UP000050465"/>
    </source>
</evidence>